<keyword evidence="2" id="KW-0012">Acyltransferase</keyword>
<keyword evidence="1 4" id="KW-0808">Transferase</keyword>
<proteinExistence type="predicted"/>
<gene>
    <name evidence="4" type="ORF">BE04_50970</name>
</gene>
<evidence type="ECO:0000259" key="3">
    <source>
        <dbReference type="PROSITE" id="PS51186"/>
    </source>
</evidence>
<dbReference type="InterPro" id="IPR000182">
    <property type="entry name" value="GNAT_dom"/>
</dbReference>
<dbReference type="EMBL" id="JELX01000792">
    <property type="protein sequence ID" value="KYF61532.1"/>
    <property type="molecule type" value="Genomic_DNA"/>
</dbReference>
<evidence type="ECO:0000256" key="2">
    <source>
        <dbReference type="ARBA" id="ARBA00023315"/>
    </source>
</evidence>
<dbReference type="Gene3D" id="3.40.630.30">
    <property type="match status" value="1"/>
</dbReference>
<dbReference type="InterPro" id="IPR050832">
    <property type="entry name" value="Bact_Acetyltransf"/>
</dbReference>
<accession>A0A150Q0Q8</accession>
<sequence>MISALTVRAAVRADMPEVARFAAQLVRLHHALDPHRFLCLEPLEPGYERWLTRELADPGAAIVVAERGGAEPGGAEPALVGYAYGRREPRDWNSLLDAHGALHDVFVAEPARRLGAGALLLEAVIARLRALGAPRVVLHTATQNAAAQRLFERFGFRRTMIEMTLEL</sequence>
<dbReference type="InterPro" id="IPR016181">
    <property type="entry name" value="Acyl_CoA_acyltransferase"/>
</dbReference>
<dbReference type="Proteomes" id="UP000075604">
    <property type="component" value="Unassembled WGS sequence"/>
</dbReference>
<reference evidence="4 5" key="1">
    <citation type="submission" date="2014-02" db="EMBL/GenBank/DDBJ databases">
        <title>The small core and large imbalanced accessory genome model reveals a collaborative survival strategy of Sorangium cellulosum strains in nature.</title>
        <authorList>
            <person name="Han K."/>
            <person name="Peng R."/>
            <person name="Blom J."/>
            <person name="Li Y.-Z."/>
        </authorList>
    </citation>
    <scope>NUCLEOTIDE SEQUENCE [LARGE SCALE GENOMIC DNA]</scope>
    <source>
        <strain evidence="4 5">So0157-18</strain>
    </source>
</reference>
<dbReference type="Pfam" id="PF00583">
    <property type="entry name" value="Acetyltransf_1"/>
    <property type="match status" value="1"/>
</dbReference>
<dbReference type="PANTHER" id="PTHR43877">
    <property type="entry name" value="AMINOALKYLPHOSPHONATE N-ACETYLTRANSFERASE-RELATED-RELATED"/>
    <property type="match status" value="1"/>
</dbReference>
<dbReference type="SUPFAM" id="SSF55729">
    <property type="entry name" value="Acyl-CoA N-acyltransferases (Nat)"/>
    <property type="match status" value="1"/>
</dbReference>
<feature type="domain" description="N-acetyltransferase" evidence="3">
    <location>
        <begin position="5"/>
        <end position="167"/>
    </location>
</feature>
<protein>
    <submittedName>
        <fullName evidence="4">Acetyltransferase</fullName>
    </submittedName>
</protein>
<dbReference type="CDD" id="cd04301">
    <property type="entry name" value="NAT_SF"/>
    <property type="match status" value="1"/>
</dbReference>
<evidence type="ECO:0000313" key="5">
    <source>
        <dbReference type="Proteomes" id="UP000075604"/>
    </source>
</evidence>
<evidence type="ECO:0000313" key="4">
    <source>
        <dbReference type="EMBL" id="KYF61532.1"/>
    </source>
</evidence>
<dbReference type="AlphaFoldDB" id="A0A150Q0Q8"/>
<organism evidence="4 5">
    <name type="scientific">Sorangium cellulosum</name>
    <name type="common">Polyangium cellulosum</name>
    <dbReference type="NCBI Taxonomy" id="56"/>
    <lineage>
        <taxon>Bacteria</taxon>
        <taxon>Pseudomonadati</taxon>
        <taxon>Myxococcota</taxon>
        <taxon>Polyangia</taxon>
        <taxon>Polyangiales</taxon>
        <taxon>Polyangiaceae</taxon>
        <taxon>Sorangium</taxon>
    </lineage>
</organism>
<comment type="caution">
    <text evidence="4">The sequence shown here is derived from an EMBL/GenBank/DDBJ whole genome shotgun (WGS) entry which is preliminary data.</text>
</comment>
<evidence type="ECO:0000256" key="1">
    <source>
        <dbReference type="ARBA" id="ARBA00022679"/>
    </source>
</evidence>
<name>A0A150Q0Q8_SORCE</name>
<dbReference type="GO" id="GO:0016747">
    <property type="term" value="F:acyltransferase activity, transferring groups other than amino-acyl groups"/>
    <property type="evidence" value="ECO:0007669"/>
    <property type="project" value="InterPro"/>
</dbReference>
<dbReference type="PROSITE" id="PS51186">
    <property type="entry name" value="GNAT"/>
    <property type="match status" value="1"/>
</dbReference>